<proteinExistence type="predicted"/>
<feature type="transmembrane region" description="Helical" evidence="1">
    <location>
        <begin position="279"/>
        <end position="300"/>
    </location>
</feature>
<reference evidence="2" key="1">
    <citation type="journal article" date="2014" name="Int. J. Syst. Evol. Microbiol.">
        <title>Complete genome sequence of Corynebacterium casei LMG S-19264T (=DSM 44701T), isolated from a smear-ripened cheese.</title>
        <authorList>
            <consortium name="US DOE Joint Genome Institute (JGI-PGF)"/>
            <person name="Walter F."/>
            <person name="Albersmeier A."/>
            <person name="Kalinowski J."/>
            <person name="Ruckert C."/>
        </authorList>
    </citation>
    <scope>NUCLEOTIDE SEQUENCE</scope>
    <source>
        <strain evidence="2">JCM 19831</strain>
    </source>
</reference>
<feature type="transmembrane region" description="Helical" evidence="1">
    <location>
        <begin position="449"/>
        <end position="468"/>
    </location>
</feature>
<sequence>MPAVAVALAVTAGLRYYGVSAVDTASFAAYVGFGIVVPGTLLWRAARGRPGWLVEDAAAGLAVGYGCEVLVYIAARAAGLPLLTPAWAAGTIGLFLAVPRLRRYWRRSDRDEDRTPVWWSAVVSGTAGVLFYWSCVRFFRTHALAEPGMLSPDADSPFHLALIGDAKHHMPLMSPWLADQPVLYHWFVYAELAATSWATGIEPHVLLVRLGPLPMLFGLAALVGVLGRRLTGRWWAAATAVVITFFVLAPLPYHWPLAGWFSSFGTNAYEDGSSLRAQLWTSPTQTFGAVLFAGLVLALLEALRRPSAARWALVVLLVVAVTGGKATFIPMLLAGLLLVIAVQLLARRHVHPGVLAATGLTLLAMLFAQFVLFGGASQGMTVDPLHFAQISGAPYTAGFARQDGDHQPWRLLVVLALTLVCWACIWPGLAGLARLRARPGAGSGDPTPLVLVLGIGLSGVAALLLLGHEGGAEGWFMVSGRPYLSLAAAAGLALLTPEGLPVRRTVLRVVAAVAGGGLVLGVVHVLGPQRVPRPGTTGSVALTAWALIWPYLVSLLLLATVAWLVRRTRWPEWRTLVVALLAGACLATSVQHLFRMTRESARGGWRGVAQTAPFVTPGTRAAGHWLRDHSAPDDLVATNAHCVGGPYATAGGCDNRHFWFAAYAERRFLVEGWGFTAKAHEAAAASGVNAIYVPYWDPSRLADNDAAFRLPSAQTIGVLGTRYHVRWLMVDETDPNLSPRLGDVAKLRFRSESVAIYQVGALTP</sequence>
<dbReference type="EMBL" id="BMPI01000101">
    <property type="protein sequence ID" value="GGM85329.1"/>
    <property type="molecule type" value="Genomic_DNA"/>
</dbReference>
<evidence type="ECO:0000256" key="1">
    <source>
        <dbReference type="SAM" id="Phobius"/>
    </source>
</evidence>
<keyword evidence="1" id="KW-1133">Transmembrane helix</keyword>
<keyword evidence="1" id="KW-0472">Membrane</keyword>
<evidence type="ECO:0000313" key="2">
    <source>
        <dbReference type="EMBL" id="GGM85329.1"/>
    </source>
</evidence>
<feature type="transmembrane region" description="Helical" evidence="1">
    <location>
        <begin position="118"/>
        <end position="139"/>
    </location>
</feature>
<feature type="transmembrane region" description="Helical" evidence="1">
    <location>
        <begin position="57"/>
        <end position="74"/>
    </location>
</feature>
<keyword evidence="3" id="KW-1185">Reference proteome</keyword>
<feature type="transmembrane region" description="Helical" evidence="1">
    <location>
        <begin position="206"/>
        <end position="227"/>
    </location>
</feature>
<feature type="transmembrane region" description="Helical" evidence="1">
    <location>
        <begin position="307"/>
        <end position="323"/>
    </location>
</feature>
<dbReference type="Proteomes" id="UP000642070">
    <property type="component" value="Unassembled WGS sequence"/>
</dbReference>
<feature type="transmembrane region" description="Helical" evidence="1">
    <location>
        <begin position="576"/>
        <end position="594"/>
    </location>
</feature>
<keyword evidence="1" id="KW-0812">Transmembrane</keyword>
<feature type="transmembrane region" description="Helical" evidence="1">
    <location>
        <begin position="507"/>
        <end position="527"/>
    </location>
</feature>
<feature type="transmembrane region" description="Helical" evidence="1">
    <location>
        <begin position="353"/>
        <end position="376"/>
    </location>
</feature>
<feature type="transmembrane region" description="Helical" evidence="1">
    <location>
        <begin position="474"/>
        <end position="495"/>
    </location>
</feature>
<evidence type="ECO:0000313" key="3">
    <source>
        <dbReference type="Proteomes" id="UP000642070"/>
    </source>
</evidence>
<dbReference type="RefSeq" id="WP_190257524.1">
    <property type="nucleotide sequence ID" value="NZ_BMPI01000101.1"/>
</dbReference>
<feature type="transmembrane region" description="Helical" evidence="1">
    <location>
        <begin position="329"/>
        <end position="346"/>
    </location>
</feature>
<accession>A0A917UFB9</accession>
<feature type="transmembrane region" description="Helical" evidence="1">
    <location>
        <begin position="234"/>
        <end position="255"/>
    </location>
</feature>
<name>A0A917UFB9_9ACTN</name>
<feature type="transmembrane region" description="Helical" evidence="1">
    <location>
        <begin position="409"/>
        <end position="429"/>
    </location>
</feature>
<feature type="transmembrane region" description="Helical" evidence="1">
    <location>
        <begin position="80"/>
        <end position="98"/>
    </location>
</feature>
<protein>
    <submittedName>
        <fullName evidence="2">Uncharacterized protein</fullName>
    </submittedName>
</protein>
<feature type="transmembrane region" description="Helical" evidence="1">
    <location>
        <begin position="25"/>
        <end position="45"/>
    </location>
</feature>
<reference evidence="2" key="2">
    <citation type="submission" date="2020-09" db="EMBL/GenBank/DDBJ databases">
        <authorList>
            <person name="Sun Q."/>
            <person name="Ohkuma M."/>
        </authorList>
    </citation>
    <scope>NUCLEOTIDE SEQUENCE</scope>
    <source>
        <strain evidence="2">JCM 19831</strain>
    </source>
</reference>
<dbReference type="AlphaFoldDB" id="A0A917UFB9"/>
<feature type="transmembrane region" description="Helical" evidence="1">
    <location>
        <begin position="539"/>
        <end position="564"/>
    </location>
</feature>
<gene>
    <name evidence="2" type="ORF">GCM10007977_103830</name>
</gene>
<comment type="caution">
    <text evidence="2">The sequence shown here is derived from an EMBL/GenBank/DDBJ whole genome shotgun (WGS) entry which is preliminary data.</text>
</comment>
<organism evidence="2 3">
    <name type="scientific">Dactylosporangium sucinum</name>
    <dbReference type="NCBI Taxonomy" id="1424081"/>
    <lineage>
        <taxon>Bacteria</taxon>
        <taxon>Bacillati</taxon>
        <taxon>Actinomycetota</taxon>
        <taxon>Actinomycetes</taxon>
        <taxon>Micromonosporales</taxon>
        <taxon>Micromonosporaceae</taxon>
        <taxon>Dactylosporangium</taxon>
    </lineage>
</organism>